<keyword evidence="1" id="KW-0812">Transmembrane</keyword>
<dbReference type="EMBL" id="CAHIKZ030000120">
    <property type="protein sequence ID" value="CAE1153587.1"/>
    <property type="molecule type" value="Genomic_DNA"/>
</dbReference>
<feature type="transmembrane region" description="Helical" evidence="1">
    <location>
        <begin position="95"/>
        <end position="127"/>
    </location>
</feature>
<keyword evidence="1" id="KW-0472">Membrane</keyword>
<evidence type="ECO:0000256" key="1">
    <source>
        <dbReference type="SAM" id="Phobius"/>
    </source>
</evidence>
<name>A0A812AU86_ACAPH</name>
<dbReference type="Proteomes" id="UP000597762">
    <property type="component" value="Unassembled WGS sequence"/>
</dbReference>
<keyword evidence="3" id="KW-1185">Reference proteome</keyword>
<comment type="caution">
    <text evidence="2">The sequence shown here is derived from an EMBL/GenBank/DDBJ whole genome shotgun (WGS) entry which is preliminary data.</text>
</comment>
<feature type="transmembrane region" description="Helical" evidence="1">
    <location>
        <begin position="224"/>
        <end position="241"/>
    </location>
</feature>
<feature type="transmembrane region" description="Helical" evidence="1">
    <location>
        <begin position="182"/>
        <end position="204"/>
    </location>
</feature>
<evidence type="ECO:0000313" key="3">
    <source>
        <dbReference type="Proteomes" id="UP000597762"/>
    </source>
</evidence>
<sequence>MYPSWLSIPVFCYLSRTEVIRQRSGQLATPKWTFYLNNVDFDSDADSNVVVDFFFFFVDRYQLHVVGQDTRPTPSSVLISSLAFLSSPFRMKTSFLFCFSCVLFFFVLFFFFSFTFYLFSCFFLQFIPMFLFLSPSLIIRSLLPSRFLLFIATRSFSFCTYSFSTILNTLQHVPSSISFKSFSFTFGFISSFSSIFFSFAQFLSFSSFLSITLPLSKSFSFSPFSLYYFRFSYVLSFLLVLY</sequence>
<proteinExistence type="predicted"/>
<keyword evidence="1" id="KW-1133">Transmembrane helix</keyword>
<accession>A0A812AU86</accession>
<dbReference type="AlphaFoldDB" id="A0A812AU86"/>
<reference evidence="2" key="1">
    <citation type="submission" date="2021-01" db="EMBL/GenBank/DDBJ databases">
        <authorList>
            <person name="Li R."/>
            <person name="Bekaert M."/>
        </authorList>
    </citation>
    <scope>NUCLEOTIDE SEQUENCE</scope>
    <source>
        <strain evidence="2">Farmed</strain>
    </source>
</reference>
<gene>
    <name evidence="2" type="ORF">SPHA_3941</name>
</gene>
<protein>
    <submittedName>
        <fullName evidence="2">Uncharacterized protein</fullName>
    </submittedName>
</protein>
<organism evidence="2 3">
    <name type="scientific">Acanthosepion pharaonis</name>
    <name type="common">Pharaoh cuttlefish</name>
    <name type="synonym">Sepia pharaonis</name>
    <dbReference type="NCBI Taxonomy" id="158019"/>
    <lineage>
        <taxon>Eukaryota</taxon>
        <taxon>Metazoa</taxon>
        <taxon>Spiralia</taxon>
        <taxon>Lophotrochozoa</taxon>
        <taxon>Mollusca</taxon>
        <taxon>Cephalopoda</taxon>
        <taxon>Coleoidea</taxon>
        <taxon>Decapodiformes</taxon>
        <taxon>Sepiida</taxon>
        <taxon>Sepiina</taxon>
        <taxon>Sepiidae</taxon>
        <taxon>Acanthosepion</taxon>
    </lineage>
</organism>
<evidence type="ECO:0000313" key="2">
    <source>
        <dbReference type="EMBL" id="CAE1153587.1"/>
    </source>
</evidence>